<dbReference type="InterPro" id="IPR040840">
    <property type="entry name" value="TcA_TcB_BD"/>
</dbReference>
<dbReference type="Pfam" id="PF18413">
    <property type="entry name" value="Neuraminidase"/>
    <property type="match status" value="1"/>
</dbReference>
<reference evidence="5 6" key="1">
    <citation type="submission" date="2019-09" db="EMBL/GenBank/DDBJ databases">
        <authorList>
            <person name="Depoorter E."/>
        </authorList>
    </citation>
    <scope>NUCLEOTIDE SEQUENCE [LARGE SCALE GENOMIC DNA]</scope>
    <source>
        <strain evidence="5">R-39750</strain>
    </source>
</reference>
<accession>A0A6P2W8P0</accession>
<sequence length="3329" mass="359886">MAHTLSLDAKQTLSAADPTLLKFHADNPDFDLLHFDFHARTPVTAAWLDALDPALRAGLLRQQRVARLTTDGALGKRLQDAGLDSAQRIAAMPEHRFLREHGGLFGDDDTARQLHQRAVAIRAATRHLHANLHSMLDAPHFSNMLANHVSPDVSAYFSQIPSYQDLFGSLNYCKCRQCASIFSPAAYFLDMMRITDDYITDPNSTKPSGNIPAGYQLAQRRPDLFDLQLNCANTDTPIATVDIVNQVLSRHISQAQPQAQGKAQAGAAASITLAAAASPDKDRYAGMWILLTAGTGVNQLREISAYDGTTKIASVTQQWNVVPDNTTAYLISSNPFQTLAAAPYPFNLPANMPLTETRSYLGALRTSLPEVYGALSAPLTQGLAQAAKADTLTLATSASSANNAYLSMSVRLTAGAGAGQERQITAYDGASRQATVDRPWLAVPDASTRYEIFDELAADRETVGLNIEQYRVVTTALSDPAKLAPYYGYATLDLKQIGRVSVFLASTGLDWDQLQFLLVQGLSAAEQRQGLANAFFINATGESLPPMTIAVDSSDVNNPFYIIRNLSVPRLDRLNRYIRLAAALSWDYAALDWAMKSVGALEITQATIQALAGARRLQISTSLDVISLCGFWADLKTIGKGDGPAPADLFDRTFNNPALLKGEDPYTSVTPIPFDPARPLTWTIADGSGQNGTIRARLAAALSCNDDDLTRLAQFVGALRGAPAGTLQLGLTDLSWLYRLAKAASIFELTIDQYLVTLGLLYFPNLDGGLPPAGALRPTVAAVEQQKRMVDWLNASPFSVYAALYVLTGVVSPYFTPAYRPDDIAPFVQNLATVSEPARLTPQAFVYGAIEAPRAAQIHAKLRETGFFSDLGIVLNLAAPYAKAAAQFPLTAQSFVTPDIPASQAATVYQHLANHLPPLLLPLASDPQQATVSQRVQRSTDLSFLFAGEPDAPNKRNQVLSILLATQRNIYFTEFAFALVAAGSAFVSRNISAQESARSLRQLAARQPALMRLDPAEGQSRAISAYDGAARRITLAAPWDAKAMPGPSSLYAVWREATQGVALGGTVNTLKLAASASSDPAAYLGMELRLTGGTGAGQRAAIVGYDAGARQATVAPAWVTLPDASTQYSVQQMLTTGVAVAAGADTLTLQVSASADSAAYAGCSVDILLSGLLMPAFSAATPLDFLFVSQGAGQNGLVDAYDGASRSATVKTAWATVPNDTTCYQVVQTLQQGNAQSADASSLVLAADASSEDGAYNGMSLRLSASGQTAVIYSYDGATRKATLQAPWTSVPPAASAYAVVQILAQGTARAGSATTLALDAAASGENDAYKGMTLELLPTPGADARRGEVKQQLLALAQGIDHTAQAVVSYDAMQQGNAMQGLADLLGTSSERLAALIPAATQATDLDDYLDDLLTPLVDGQVPARLPPFIASLARGVVAFDALAFNAAEILAVAAIPQAFGITNARHLTLADLQTFSLFKALVRQFDNKSAGLIDYLRRPPDTTLPGPTTLALSALSHWPPAQIATLVRRFWPTQPAAIGPGTVRGLTRLSACFAIGAATGLEIATLLRIDGLGYLPATDAKGVIPANWRVYTDIASATQAAVNAKFGDADFACAGDGVCQSVSQQRRDALLGYTIWLLGQTLPEIDSPETLYQYLLIDVEMGHCDTTSYIAQAIAAIQLYMQRCRLMLEPGVTDLSNIPEVWWEWMSAYRVWEANRKIFLYPENYLEPALRSKQTPQFQDLVDALMQTDISERSVSQAYQTYFQGVNAVGGLINASAYSCRLQRPGTSVVQSQGTATGGSTQDIALASDASAYFGAYTDMRISLTAGTGAGQVNMVTGYDGMGTATVAQPWKTVPDKTTVYVITGRATLEKMFLAARSNTEPAVYYTRSHDPVNGWTPWIQAKISIAAPYVTPIYAFNRLHLFWAEQQMVEGSRISSPGGSPSSTTITDVSASLKFSFQDSNGWLPPQTLASNIVVTYEEAYTLDPYVSKVMYGYAPNFDPNLIYWQKPYPLFVPANKYTQPQSHPSGEQIFLNYGFGVLFSQGGTLPAVTPPSTAMPAGQYQIQSNTYSMVQRFNNMVSAPIQYITGYLPFQQSITLNGGMVQSQLNTALINNQQGAPHVFPQPYVPALLRSAGKFGVSNSSTWNLLVDNYQSDDYPQAPLPTAACNLTLLNTVTGKTASVVTVKNNPGAYVFDNGDEAFMVRADDTGLQPISDVVLAQASNVPFPTDEFYLQTQAYTATRPAPALANLRFAFDRITTTVFRSLAQRLMLGGIPELLTLESQLTPELPFSRLGPNATSVIAPPSDRLDFHGAYGLYFWEIFFHAPFLVADSLSNNQRFTEAKDWYEYIFNPTQQPEGDSGADAKRYWRFLPLRDMTIQSLTQILTDPAQIAAYNNDPFDPDAIARLRTAAYAKAVVMKYIRNLLAWGDFLYAQDTRESINQATNLYVLANQLLGPRPVEVGVCSAPAPMSFNDIKQEYNNRSITTGAVAAATATTLTLAAGATSVPDAYAGYYVSITSGKGANQSRYITGYEAAAKRLTVEIAWNPVPDTTSQYRVYANGIPEFLIRLENTPMALPPSVQGAQPGYVGYSDTPFNDINSYFCIPENNELTAYWDLVDDRLFKIRHCMNLAGQVRTLALFAPPINPRELIQAARASGGSPGLAAPFSVPIPYYRFASLIERAKGLTAAVCQLGGQLLATLEKRDGEALSLLRNSQEKTLLQMTTLIKQQQVEESKQAGLALSQSLQSAQKRQSWYKDQIDKGLSSNEIQNIVYMTLATLFNTSATAVRTMASIGYAVPQVGSPFAMTYGGAQLGASLTAASGVLDGLGILANFGAQLNLTMAQYRRRESEWQLQSDLAGFDVAQIQDQIAANAAQQKITARDLEVQQTTLAQNEAIDAFLKNKFTSEELYQWMATRLSGLYFQTYQLALELSRSVQRAYQYELNSDTSFINFGYWDGGRRGLLAGEGLMLALNQMEKAYLDGNGRTLEIEKTVSLLQLNPRAVLDLIETGECVFELPEKLFNDDFPGHYLRKIKTVSVSIPAVTGPYQNLHGTLTQLSNQVIVKPDVNAINYLLGASDAAMPDSSALRSNWWANQSIALSRGLSDNGMFDGSAADDRYLPFEGTGAVSSWRLSLPRPSNRFDFRSITDVVLQLRYTALDGGAKLRQDVTRLPAMRGYAGTDFYALAQRHSNDWFQFLQQPAPGARQTLSFTLADLVPDHISKPVLAGIYLQVVTPAGVDASSSSPYIKVQLGQLKPVPLTIDRQGRGTYFFQAVPRMSDVAGPASITFDLAATPPALKTRNDPQRLDPAVLQNLVLILFYEGEIRWS</sequence>
<name>A0A6P2W8P0_BURL3</name>
<dbReference type="EMBL" id="CABVQN010000009">
    <property type="protein sequence ID" value="VWC97625.1"/>
    <property type="molecule type" value="Genomic_DNA"/>
</dbReference>
<dbReference type="RefSeq" id="WP_175012299.1">
    <property type="nucleotide sequence ID" value="NZ_CABVQN010000009.1"/>
</dbReference>
<feature type="domain" description="ABC toxin N-terminal" evidence="4">
    <location>
        <begin position="1624"/>
        <end position="1743"/>
    </location>
</feature>
<evidence type="ECO:0000256" key="1">
    <source>
        <dbReference type="ARBA" id="ARBA00023026"/>
    </source>
</evidence>
<dbReference type="Pfam" id="PF20220">
    <property type="entry name" value="ABC_toxin_N"/>
    <property type="match status" value="1"/>
</dbReference>
<evidence type="ECO:0000259" key="4">
    <source>
        <dbReference type="Pfam" id="PF20220"/>
    </source>
</evidence>
<protein>
    <recommendedName>
        <fullName evidence="7">Toxin</fullName>
    </recommendedName>
</protein>
<dbReference type="Pfam" id="PF03538">
    <property type="entry name" value="VRP1"/>
    <property type="match status" value="1"/>
</dbReference>
<proteinExistence type="predicted"/>
<dbReference type="Proteomes" id="UP000494110">
    <property type="component" value="Unassembled WGS sequence"/>
</dbReference>
<evidence type="ECO:0000313" key="6">
    <source>
        <dbReference type="Proteomes" id="UP000494110"/>
    </source>
</evidence>
<evidence type="ECO:0000259" key="3">
    <source>
        <dbReference type="Pfam" id="PF18413"/>
    </source>
</evidence>
<keyword evidence="1" id="KW-0843">Virulence</keyword>
<dbReference type="InterPro" id="IPR046839">
    <property type="entry name" value="ABC_toxin_N"/>
</dbReference>
<evidence type="ECO:0008006" key="7">
    <source>
        <dbReference type="Google" id="ProtNLM"/>
    </source>
</evidence>
<dbReference type="Pfam" id="PF18276">
    <property type="entry name" value="TcA_TcB_BD"/>
    <property type="match status" value="1"/>
</dbReference>
<dbReference type="InterPro" id="IPR018003">
    <property type="entry name" value="Insecticidal_toxin/plasmid_vir"/>
</dbReference>
<feature type="domain" description="Tc toxin complex TcA C-terminal TcB-binding" evidence="2">
    <location>
        <begin position="2870"/>
        <end position="3159"/>
    </location>
</feature>
<evidence type="ECO:0000259" key="2">
    <source>
        <dbReference type="Pfam" id="PF18276"/>
    </source>
</evidence>
<organism evidence="5 6">
    <name type="scientific">Burkholderia lata (strain ATCC 17760 / DSM 23089 / LMG 22485 / NCIMB 9086 / R18194 / 383)</name>
    <dbReference type="NCBI Taxonomy" id="482957"/>
    <lineage>
        <taxon>Bacteria</taxon>
        <taxon>Pseudomonadati</taxon>
        <taxon>Pseudomonadota</taxon>
        <taxon>Betaproteobacteria</taxon>
        <taxon>Burkholderiales</taxon>
        <taxon>Burkholderiaceae</taxon>
        <taxon>Burkholderia</taxon>
        <taxon>Burkholderia cepacia complex</taxon>
    </lineage>
</organism>
<evidence type="ECO:0000313" key="5">
    <source>
        <dbReference type="EMBL" id="VWC97625.1"/>
    </source>
</evidence>
<feature type="domain" description="Neuraminidase-like" evidence="3">
    <location>
        <begin position="1870"/>
        <end position="1976"/>
    </location>
</feature>
<gene>
    <name evidence="5" type="ORF">BLA39750_02327</name>
</gene>
<dbReference type="InterPro" id="IPR041079">
    <property type="entry name" value="Neuraminidase-like"/>
</dbReference>